<evidence type="ECO:0000313" key="11">
    <source>
        <dbReference type="Proteomes" id="UP000034701"/>
    </source>
</evidence>
<proteinExistence type="predicted"/>
<sequence length="549" mass="63462">MNKKIFIFLTFIIIIASILRLWQLGKVPSSPDWDEVALGYNAYSILQSGRDEYGKFLPIILRSFDDYKPALYAYLVMPSISVLGLNVTAVRLPSAIFGILTVLAVFFLVRELFKKNNIALLTTFLLAISPWHIQFSRVAFEANVGVALNAFGILFFLKAFKKPWFLLLSALMLGLSLHTYQSEKVFVPLLIAILIYAFRKEFFSIRKKYIYTSLIIFTIICLPLILFTLTNKDALSRAKTVSIFSNSSIIQANTEKLVRDRVNNDILGLFLDNRRVEFAKYVVNGYLSHLDINWLFIKGDIARHHAPGMGLMYLVELPFLLIGIYMLIFGNFDKAVKLFMALWFLIVPIPASITNDVPHAVRTINFLPILQILTAIGIISALQKISNFKFQISNFQIKYLIFSFSFLFSIFNFSYYLNQYFVQQNYFHAKYWQYGYEDMVHYISGVQEKYNKIIVSNTPPLDQSYMFFLFYLKYDPAEYLKEGGTASGKIEGINKFANFEFRKFDYDLEKEKNILLVGSTFDFQEVYKTIHEANYPDKSIAIKVVEKNK</sequence>
<evidence type="ECO:0000256" key="8">
    <source>
        <dbReference type="SAM" id="Phobius"/>
    </source>
</evidence>
<feature type="transmembrane region" description="Helical" evidence="8">
    <location>
        <begin position="397"/>
        <end position="417"/>
    </location>
</feature>
<feature type="transmembrane region" description="Helical" evidence="8">
    <location>
        <begin position="365"/>
        <end position="385"/>
    </location>
</feature>
<dbReference type="GO" id="GO:0009103">
    <property type="term" value="P:lipopolysaccharide biosynthetic process"/>
    <property type="evidence" value="ECO:0007669"/>
    <property type="project" value="UniProtKB-ARBA"/>
</dbReference>
<feature type="domain" description="Glycosyltransferase RgtA/B/C/D-like" evidence="9">
    <location>
        <begin position="68"/>
        <end position="225"/>
    </location>
</feature>
<protein>
    <recommendedName>
        <fullName evidence="9">Glycosyltransferase RgtA/B/C/D-like domain-containing protein</fullName>
    </recommendedName>
</protein>
<feature type="transmembrane region" description="Helical" evidence="8">
    <location>
        <begin position="164"/>
        <end position="180"/>
    </location>
</feature>
<feature type="transmembrane region" description="Helical" evidence="8">
    <location>
        <begin position="335"/>
        <end position="353"/>
    </location>
</feature>
<evidence type="ECO:0000256" key="7">
    <source>
        <dbReference type="ARBA" id="ARBA00023136"/>
    </source>
</evidence>
<dbReference type="EMBL" id="LBTA01000001">
    <property type="protein sequence ID" value="KKQ33970.1"/>
    <property type="molecule type" value="Genomic_DNA"/>
</dbReference>
<evidence type="ECO:0000256" key="4">
    <source>
        <dbReference type="ARBA" id="ARBA00022679"/>
    </source>
</evidence>
<name>A0A0G0H603_9BACT</name>
<dbReference type="InterPro" id="IPR050297">
    <property type="entry name" value="LipidA_mod_glycosyltrf_83"/>
</dbReference>
<keyword evidence="2" id="KW-1003">Cell membrane</keyword>
<gene>
    <name evidence="10" type="ORF">US45_C0001G0009</name>
</gene>
<evidence type="ECO:0000259" key="9">
    <source>
        <dbReference type="Pfam" id="PF13231"/>
    </source>
</evidence>
<comment type="caution">
    <text evidence="10">The sequence shown here is derived from an EMBL/GenBank/DDBJ whole genome shotgun (WGS) entry which is preliminary data.</text>
</comment>
<comment type="subcellular location">
    <subcellularLocation>
        <location evidence="1">Cell membrane</location>
        <topology evidence="1">Multi-pass membrane protein</topology>
    </subcellularLocation>
</comment>
<feature type="transmembrane region" description="Helical" evidence="8">
    <location>
        <begin position="139"/>
        <end position="157"/>
    </location>
</feature>
<keyword evidence="3" id="KW-0328">Glycosyltransferase</keyword>
<keyword evidence="5 8" id="KW-0812">Transmembrane</keyword>
<keyword evidence="6 8" id="KW-1133">Transmembrane helix</keyword>
<feature type="transmembrane region" description="Helical" evidence="8">
    <location>
        <begin position="310"/>
        <end position="328"/>
    </location>
</feature>
<evidence type="ECO:0000256" key="6">
    <source>
        <dbReference type="ARBA" id="ARBA00022989"/>
    </source>
</evidence>
<dbReference type="Proteomes" id="UP000034701">
    <property type="component" value="Unassembled WGS sequence"/>
</dbReference>
<feature type="transmembrane region" description="Helical" evidence="8">
    <location>
        <begin position="5"/>
        <end position="23"/>
    </location>
</feature>
<reference evidence="10 11" key="1">
    <citation type="journal article" date="2015" name="Nature">
        <title>rRNA introns, odd ribosomes, and small enigmatic genomes across a large radiation of phyla.</title>
        <authorList>
            <person name="Brown C.T."/>
            <person name="Hug L.A."/>
            <person name="Thomas B.C."/>
            <person name="Sharon I."/>
            <person name="Castelle C.J."/>
            <person name="Singh A."/>
            <person name="Wilkins M.J."/>
            <person name="Williams K.H."/>
            <person name="Banfield J.F."/>
        </authorList>
    </citation>
    <scope>NUCLEOTIDE SEQUENCE [LARGE SCALE GENOMIC DNA]</scope>
</reference>
<feature type="transmembrane region" description="Helical" evidence="8">
    <location>
        <begin position="186"/>
        <end position="202"/>
    </location>
</feature>
<dbReference type="AlphaFoldDB" id="A0A0G0H603"/>
<evidence type="ECO:0000256" key="5">
    <source>
        <dbReference type="ARBA" id="ARBA00022692"/>
    </source>
</evidence>
<dbReference type="Pfam" id="PF13231">
    <property type="entry name" value="PMT_2"/>
    <property type="match status" value="1"/>
</dbReference>
<evidence type="ECO:0000313" key="10">
    <source>
        <dbReference type="EMBL" id="KKQ33970.1"/>
    </source>
</evidence>
<dbReference type="PANTHER" id="PTHR33908:SF11">
    <property type="entry name" value="MEMBRANE PROTEIN"/>
    <property type="match status" value="1"/>
</dbReference>
<dbReference type="GO" id="GO:0005886">
    <property type="term" value="C:plasma membrane"/>
    <property type="evidence" value="ECO:0007669"/>
    <property type="project" value="UniProtKB-SubCell"/>
</dbReference>
<dbReference type="GO" id="GO:0016763">
    <property type="term" value="F:pentosyltransferase activity"/>
    <property type="evidence" value="ECO:0007669"/>
    <property type="project" value="TreeGrafter"/>
</dbReference>
<dbReference type="InterPro" id="IPR038731">
    <property type="entry name" value="RgtA/B/C-like"/>
</dbReference>
<feature type="transmembrane region" description="Helical" evidence="8">
    <location>
        <begin position="116"/>
        <end position="133"/>
    </location>
</feature>
<accession>A0A0G0H603</accession>
<evidence type="ECO:0000256" key="2">
    <source>
        <dbReference type="ARBA" id="ARBA00022475"/>
    </source>
</evidence>
<keyword evidence="4" id="KW-0808">Transferase</keyword>
<organism evidence="10 11">
    <name type="scientific">Candidatus Nomurabacteria bacterium GW2011_GWA1_37_20</name>
    <dbReference type="NCBI Taxonomy" id="1618729"/>
    <lineage>
        <taxon>Bacteria</taxon>
        <taxon>Candidatus Nomuraibacteriota</taxon>
    </lineage>
</organism>
<evidence type="ECO:0000256" key="1">
    <source>
        <dbReference type="ARBA" id="ARBA00004651"/>
    </source>
</evidence>
<feature type="transmembrane region" description="Helical" evidence="8">
    <location>
        <begin position="209"/>
        <end position="229"/>
    </location>
</feature>
<evidence type="ECO:0000256" key="3">
    <source>
        <dbReference type="ARBA" id="ARBA00022676"/>
    </source>
</evidence>
<feature type="transmembrane region" description="Helical" evidence="8">
    <location>
        <begin position="89"/>
        <end position="109"/>
    </location>
</feature>
<dbReference type="PANTHER" id="PTHR33908">
    <property type="entry name" value="MANNOSYLTRANSFERASE YKCB-RELATED"/>
    <property type="match status" value="1"/>
</dbReference>
<keyword evidence="7 8" id="KW-0472">Membrane</keyword>